<dbReference type="GO" id="GO:0006096">
    <property type="term" value="P:glycolytic process"/>
    <property type="evidence" value="ECO:0007669"/>
    <property type="project" value="UniProtKB-UniRule"/>
</dbReference>
<dbReference type="InterPro" id="IPR018189">
    <property type="entry name" value="Phosphoglucose_isomerase_CS"/>
</dbReference>
<reference evidence="11" key="1">
    <citation type="journal article" date="2021" name="PeerJ">
        <title>Extensive microbial diversity within the chicken gut microbiome revealed by metagenomics and culture.</title>
        <authorList>
            <person name="Gilroy R."/>
            <person name="Ravi A."/>
            <person name="Getino M."/>
            <person name="Pursley I."/>
            <person name="Horton D.L."/>
            <person name="Alikhan N.F."/>
            <person name="Baker D."/>
            <person name="Gharbi K."/>
            <person name="Hall N."/>
            <person name="Watson M."/>
            <person name="Adriaenssens E.M."/>
            <person name="Foster-Nyarko E."/>
            <person name="Jarju S."/>
            <person name="Secka A."/>
            <person name="Antonio M."/>
            <person name="Oren A."/>
            <person name="Chaudhuri R.R."/>
            <person name="La Ragione R."/>
            <person name="Hildebrand F."/>
            <person name="Pallen M.J."/>
        </authorList>
    </citation>
    <scope>NUCLEOTIDE SEQUENCE</scope>
    <source>
        <strain evidence="11">12435</strain>
    </source>
</reference>
<dbReference type="GO" id="GO:0004347">
    <property type="term" value="F:glucose-6-phosphate isomerase activity"/>
    <property type="evidence" value="ECO:0007669"/>
    <property type="project" value="UniProtKB-UniRule"/>
</dbReference>
<keyword evidence="10" id="KW-0812">Transmembrane</keyword>
<evidence type="ECO:0000313" key="12">
    <source>
        <dbReference type="Proteomes" id="UP000823990"/>
    </source>
</evidence>
<keyword evidence="4 8" id="KW-0963">Cytoplasm</keyword>
<dbReference type="SUPFAM" id="SSF53697">
    <property type="entry name" value="SIS domain"/>
    <property type="match status" value="1"/>
</dbReference>
<comment type="pathway">
    <text evidence="8">Carbohydrate biosynthesis; gluconeogenesis.</text>
</comment>
<dbReference type="GO" id="GO:0006094">
    <property type="term" value="P:gluconeogenesis"/>
    <property type="evidence" value="ECO:0007669"/>
    <property type="project" value="UniProtKB-UniRule"/>
</dbReference>
<dbReference type="GO" id="GO:0005829">
    <property type="term" value="C:cytosol"/>
    <property type="evidence" value="ECO:0007669"/>
    <property type="project" value="TreeGrafter"/>
</dbReference>
<name>A0A9D1PYC1_9FIRM</name>
<dbReference type="PROSITE" id="PS51463">
    <property type="entry name" value="P_GLUCOSE_ISOMERASE_3"/>
    <property type="match status" value="1"/>
</dbReference>
<gene>
    <name evidence="8" type="primary">pgi</name>
    <name evidence="11" type="ORF">H9892_01710</name>
</gene>
<comment type="pathway">
    <text evidence="1 8 9">Carbohydrate degradation; glycolysis; D-glyceraldehyde 3-phosphate and glycerone phosphate from D-glucose: step 2/4.</text>
</comment>
<keyword evidence="10" id="KW-0472">Membrane</keyword>
<evidence type="ECO:0000256" key="5">
    <source>
        <dbReference type="ARBA" id="ARBA00023152"/>
    </source>
</evidence>
<dbReference type="InterPro" id="IPR046348">
    <property type="entry name" value="SIS_dom_sf"/>
</dbReference>
<comment type="catalytic activity">
    <reaction evidence="7 8 9">
        <text>alpha-D-glucose 6-phosphate = beta-D-fructose 6-phosphate</text>
        <dbReference type="Rhea" id="RHEA:11816"/>
        <dbReference type="ChEBI" id="CHEBI:57634"/>
        <dbReference type="ChEBI" id="CHEBI:58225"/>
        <dbReference type="EC" id="5.3.1.9"/>
    </reaction>
</comment>
<dbReference type="InterPro" id="IPR035482">
    <property type="entry name" value="SIS_PGI_2"/>
</dbReference>
<dbReference type="PROSITE" id="PS00174">
    <property type="entry name" value="P_GLUCOSE_ISOMERASE_2"/>
    <property type="match status" value="1"/>
</dbReference>
<keyword evidence="3 8" id="KW-0312">Gluconeogenesis</keyword>
<evidence type="ECO:0000256" key="4">
    <source>
        <dbReference type="ARBA" id="ARBA00022490"/>
    </source>
</evidence>
<dbReference type="GO" id="GO:0051156">
    <property type="term" value="P:glucose 6-phosphate metabolic process"/>
    <property type="evidence" value="ECO:0007669"/>
    <property type="project" value="TreeGrafter"/>
</dbReference>
<dbReference type="HAMAP" id="MF_00473">
    <property type="entry name" value="G6P_isomerase"/>
    <property type="match status" value="1"/>
</dbReference>
<keyword evidence="6 8" id="KW-0413">Isomerase</keyword>
<evidence type="ECO:0000256" key="1">
    <source>
        <dbReference type="ARBA" id="ARBA00004926"/>
    </source>
</evidence>
<feature type="transmembrane region" description="Helical" evidence="10">
    <location>
        <begin position="77"/>
        <end position="98"/>
    </location>
</feature>
<keyword evidence="10" id="KW-1133">Transmembrane helix</keyword>
<dbReference type="PANTHER" id="PTHR11469">
    <property type="entry name" value="GLUCOSE-6-PHOSPHATE ISOMERASE"/>
    <property type="match status" value="1"/>
</dbReference>
<dbReference type="GO" id="GO:0097367">
    <property type="term" value="F:carbohydrate derivative binding"/>
    <property type="evidence" value="ECO:0007669"/>
    <property type="project" value="InterPro"/>
</dbReference>
<dbReference type="InterPro" id="IPR001672">
    <property type="entry name" value="G6P_Isomerase"/>
</dbReference>
<comment type="subcellular location">
    <subcellularLocation>
        <location evidence="8">Cytoplasm</location>
    </subcellularLocation>
</comment>
<feature type="active site" description="Proton donor" evidence="8">
    <location>
        <position position="294"/>
    </location>
</feature>
<accession>A0A9D1PYC1</accession>
<dbReference type="EMBL" id="DXHS01000029">
    <property type="protein sequence ID" value="HIW02037.1"/>
    <property type="molecule type" value="Genomic_DNA"/>
</dbReference>
<dbReference type="Proteomes" id="UP000823990">
    <property type="component" value="Unassembled WGS sequence"/>
</dbReference>
<evidence type="ECO:0000313" key="11">
    <source>
        <dbReference type="EMBL" id="HIW02037.1"/>
    </source>
</evidence>
<dbReference type="PANTHER" id="PTHR11469:SF1">
    <property type="entry name" value="GLUCOSE-6-PHOSPHATE ISOMERASE"/>
    <property type="match status" value="1"/>
</dbReference>
<dbReference type="CDD" id="cd05015">
    <property type="entry name" value="SIS_PGI_1"/>
    <property type="match status" value="1"/>
</dbReference>
<feature type="active site" evidence="8">
    <location>
        <position position="323"/>
    </location>
</feature>
<dbReference type="AlphaFoldDB" id="A0A9D1PYC1"/>
<dbReference type="Gene3D" id="3.40.50.10490">
    <property type="entry name" value="Glucose-6-phosphate isomerase like protein, domain 1"/>
    <property type="match status" value="2"/>
</dbReference>
<dbReference type="Pfam" id="PF00342">
    <property type="entry name" value="PGI"/>
    <property type="match status" value="1"/>
</dbReference>
<evidence type="ECO:0000256" key="2">
    <source>
        <dbReference type="ARBA" id="ARBA00006604"/>
    </source>
</evidence>
<dbReference type="GO" id="GO:0048029">
    <property type="term" value="F:monosaccharide binding"/>
    <property type="evidence" value="ECO:0007669"/>
    <property type="project" value="TreeGrafter"/>
</dbReference>
<evidence type="ECO:0000256" key="8">
    <source>
        <dbReference type="HAMAP-Rule" id="MF_00473"/>
    </source>
</evidence>
<reference evidence="11" key="2">
    <citation type="submission" date="2021-04" db="EMBL/GenBank/DDBJ databases">
        <authorList>
            <person name="Gilroy R."/>
        </authorList>
    </citation>
    <scope>NUCLEOTIDE SEQUENCE</scope>
    <source>
        <strain evidence="11">12435</strain>
    </source>
</reference>
<evidence type="ECO:0000256" key="9">
    <source>
        <dbReference type="RuleBase" id="RU000612"/>
    </source>
</evidence>
<comment type="similarity">
    <text evidence="2 8 9">Belongs to the GPI family.</text>
</comment>
<dbReference type="EC" id="5.3.1.9" evidence="8"/>
<evidence type="ECO:0000256" key="10">
    <source>
        <dbReference type="SAM" id="Phobius"/>
    </source>
</evidence>
<keyword evidence="5 8" id="KW-0324">Glycolysis</keyword>
<dbReference type="FunFam" id="3.40.50.10490:FF:000016">
    <property type="entry name" value="Glucose-6-phosphate isomerase"/>
    <property type="match status" value="1"/>
</dbReference>
<evidence type="ECO:0000256" key="7">
    <source>
        <dbReference type="ARBA" id="ARBA00029321"/>
    </source>
</evidence>
<comment type="function">
    <text evidence="8">Catalyzes the reversible isomerization of glucose-6-phosphate to fructose-6-phosphate.</text>
</comment>
<protein>
    <recommendedName>
        <fullName evidence="8">Glucose-6-phosphate isomerase</fullName>
        <shortName evidence="8">GPI</shortName>
        <ecNumber evidence="8">5.3.1.9</ecNumber>
    </recommendedName>
    <alternativeName>
        <fullName evidence="8">Phosphoglucose isomerase</fullName>
        <shortName evidence="8">PGI</shortName>
    </alternativeName>
    <alternativeName>
        <fullName evidence="8">Phosphohexose isomerase</fullName>
        <shortName evidence="8">PHI</shortName>
    </alternativeName>
</protein>
<proteinExistence type="inferred from homology"/>
<feature type="active site" evidence="8">
    <location>
        <position position="436"/>
    </location>
</feature>
<dbReference type="CDD" id="cd05016">
    <property type="entry name" value="SIS_PGI_2"/>
    <property type="match status" value="1"/>
</dbReference>
<organism evidence="11 12">
    <name type="scientific">Candidatus Protoclostridium stercorigallinarum</name>
    <dbReference type="NCBI Taxonomy" id="2838741"/>
    <lineage>
        <taxon>Bacteria</taxon>
        <taxon>Bacillati</taxon>
        <taxon>Bacillota</taxon>
        <taxon>Clostridia</taxon>
        <taxon>Candidatus Protoclostridium</taxon>
    </lineage>
</organism>
<dbReference type="InterPro" id="IPR035476">
    <property type="entry name" value="SIS_PGI_1"/>
</dbReference>
<evidence type="ECO:0000256" key="3">
    <source>
        <dbReference type="ARBA" id="ARBA00022432"/>
    </source>
</evidence>
<dbReference type="PRINTS" id="PR00662">
    <property type="entry name" value="G6PISOMERASE"/>
</dbReference>
<comment type="caution">
    <text evidence="11">The sequence shown here is derived from an EMBL/GenBank/DDBJ whole genome shotgun (WGS) entry which is preliminary data.</text>
</comment>
<sequence>MKLKFDYNNMMADVIGERGIDPKGFAADAKAITAAYDDVMANLGKGWQEWTELPYIDPSDLDGMIARMDDIRSKASAFVVLGIGGSALGPISVVQALLNMRLNELPAAALKAAGLPKLYIEDNIDPERMNELLELIDLKTTYFNVITKSGETSETLAQFLVLYDLMKKAVGKEEAKKHFIATTTIGKGTLYNLAQKEGFVTYGIPAGVGGRFSVLSNVGLVPFAAMGIDIKKLLAGAKEMSEACRNGDVKKNPALLTAYLQCKAMEKGANISVMMPYADSLKYMSDFYCQIWAESLGKAVDKSGKVVHAGQTPAKSLGVTDQHSQVQLYTEGPFDKVITIIAVEKFRRDVVIPDDKDIDACEFLKGHTMGELLNHERVATEYALRKAGRMNFTITLPEVDEYTVGELLAYYEYETAFAGAYLGVDTFNQPGVEEGKKATFAMLGRKGYEEKLAEVRAAAKKSEYYI</sequence>
<evidence type="ECO:0000256" key="6">
    <source>
        <dbReference type="ARBA" id="ARBA00023235"/>
    </source>
</evidence>